<dbReference type="OrthoDB" id="9803729at2"/>
<reference evidence="5 6" key="1">
    <citation type="submission" date="2018-06" db="EMBL/GenBank/DDBJ databases">
        <title>Genomic Encyclopedia of Archaeal and Bacterial Type Strains, Phase II (KMG-II): from individual species to whole genera.</title>
        <authorList>
            <person name="Goeker M."/>
        </authorList>
    </citation>
    <scope>NUCLEOTIDE SEQUENCE [LARGE SCALE GENOMIC DNA]</scope>
    <source>
        <strain evidence="5 6">DSM 23857</strain>
    </source>
</reference>
<dbReference type="Gene3D" id="3.90.1150.10">
    <property type="entry name" value="Aspartate Aminotransferase, domain 1"/>
    <property type="match status" value="1"/>
</dbReference>
<dbReference type="GO" id="GO:0019346">
    <property type="term" value="P:transsulfuration"/>
    <property type="evidence" value="ECO:0007669"/>
    <property type="project" value="InterPro"/>
</dbReference>
<comment type="caution">
    <text evidence="5">The sequence shown here is derived from an EMBL/GenBank/DDBJ whole genome shotgun (WGS) entry which is preliminary data.</text>
</comment>
<name>A0A327R0Y5_9BACT</name>
<dbReference type="InterPro" id="IPR015424">
    <property type="entry name" value="PyrdxlP-dep_Trfase"/>
</dbReference>
<dbReference type="EMBL" id="QLLL01000001">
    <property type="protein sequence ID" value="RAJ10546.1"/>
    <property type="molecule type" value="Genomic_DNA"/>
</dbReference>
<evidence type="ECO:0000256" key="1">
    <source>
        <dbReference type="ARBA" id="ARBA00001933"/>
    </source>
</evidence>
<keyword evidence="2 3" id="KW-0663">Pyridoxal phosphate</keyword>
<dbReference type="Gene3D" id="3.40.640.10">
    <property type="entry name" value="Type I PLP-dependent aspartate aminotransferase-like (Major domain)"/>
    <property type="match status" value="1"/>
</dbReference>
<comment type="cofactor">
    <cofactor evidence="1 4">
        <name>pyridoxal 5'-phosphate</name>
        <dbReference type="ChEBI" id="CHEBI:597326"/>
    </cofactor>
</comment>
<sequence length="387" mass="43373">MDVSFIMNELGEERELYFNSIAPPIMQSSNFSFKTVGAMRELLMDEYSGYLYSRGKNPTVDILRTKLAALDGAEDALVFSSGAAAIFAAVLSQVKKGDHIISVRDPYSWARKMFEVILPRFGVTTTFIDGTQIENFIEARQANTTLVYLESPNSFTYELQDLRAVAHWAKQHGIVSIIDNSFCTPLNQQPIAMGIDMALQSATKYIGGHSDVMAGVLTGSAEKMKQIFNSEYLNIGSGISPMNAWLLLRGLRTMEIRLQRVSATTHEIWPKLKAHPAIEAIHFPFDPGFPQYELAKAQMKDACGLVTIQLKTQSREQIEQCCNQLKHFLMAVSWGGYESLIFPACASVPENEFDGTNPRHRMIRVYFGLEDAGYLWNDLQQALDQLV</sequence>
<comment type="similarity">
    <text evidence="4">Belongs to the trans-sulfuration enzymes family.</text>
</comment>
<dbReference type="PROSITE" id="PS00868">
    <property type="entry name" value="CYS_MET_METAB_PP"/>
    <property type="match status" value="1"/>
</dbReference>
<dbReference type="FunFam" id="3.40.640.10:FF:000046">
    <property type="entry name" value="Cystathionine gamma-lyase"/>
    <property type="match status" value="1"/>
</dbReference>
<dbReference type="PIRSF" id="PIRSF001434">
    <property type="entry name" value="CGS"/>
    <property type="match status" value="1"/>
</dbReference>
<accession>A0A327R0Y5</accession>
<dbReference type="SUPFAM" id="SSF53383">
    <property type="entry name" value="PLP-dependent transferases"/>
    <property type="match status" value="1"/>
</dbReference>
<dbReference type="RefSeq" id="WP_111595692.1">
    <property type="nucleotide sequence ID" value="NZ_QLLL01000001.1"/>
</dbReference>
<dbReference type="GO" id="GO:0016846">
    <property type="term" value="F:carbon-sulfur lyase activity"/>
    <property type="evidence" value="ECO:0007669"/>
    <property type="project" value="TreeGrafter"/>
</dbReference>
<gene>
    <name evidence="5" type="ORF">LX64_00150</name>
</gene>
<dbReference type="PANTHER" id="PTHR11808:SF80">
    <property type="entry name" value="CYSTATHIONINE GAMMA-LYASE"/>
    <property type="match status" value="1"/>
</dbReference>
<dbReference type="PANTHER" id="PTHR11808">
    <property type="entry name" value="TRANS-SULFURATION ENZYME FAMILY MEMBER"/>
    <property type="match status" value="1"/>
</dbReference>
<evidence type="ECO:0000313" key="5">
    <source>
        <dbReference type="EMBL" id="RAJ10546.1"/>
    </source>
</evidence>
<dbReference type="InterPro" id="IPR015422">
    <property type="entry name" value="PyrdxlP-dep_Trfase_small"/>
</dbReference>
<evidence type="ECO:0000256" key="4">
    <source>
        <dbReference type="RuleBase" id="RU362118"/>
    </source>
</evidence>
<evidence type="ECO:0000313" key="6">
    <source>
        <dbReference type="Proteomes" id="UP000249547"/>
    </source>
</evidence>
<dbReference type="Proteomes" id="UP000249547">
    <property type="component" value="Unassembled WGS sequence"/>
</dbReference>
<dbReference type="CDD" id="cd00614">
    <property type="entry name" value="CGS_like"/>
    <property type="match status" value="1"/>
</dbReference>
<dbReference type="InterPro" id="IPR015421">
    <property type="entry name" value="PyrdxlP-dep_Trfase_major"/>
</dbReference>
<feature type="modified residue" description="N6-(pyridoxal phosphate)lysine" evidence="3">
    <location>
        <position position="204"/>
    </location>
</feature>
<dbReference type="InterPro" id="IPR054542">
    <property type="entry name" value="Cys_met_metab_PP"/>
</dbReference>
<organism evidence="5 6">
    <name type="scientific">Chitinophaga skermanii</name>
    <dbReference type="NCBI Taxonomy" id="331697"/>
    <lineage>
        <taxon>Bacteria</taxon>
        <taxon>Pseudomonadati</taxon>
        <taxon>Bacteroidota</taxon>
        <taxon>Chitinophagia</taxon>
        <taxon>Chitinophagales</taxon>
        <taxon>Chitinophagaceae</taxon>
        <taxon>Chitinophaga</taxon>
    </lineage>
</organism>
<dbReference type="AlphaFoldDB" id="A0A327R0Y5"/>
<dbReference type="GO" id="GO:0030170">
    <property type="term" value="F:pyridoxal phosphate binding"/>
    <property type="evidence" value="ECO:0007669"/>
    <property type="project" value="InterPro"/>
</dbReference>
<protein>
    <submittedName>
        <fullName evidence="5">Cystathionine beta-lyase/cystathionine gamma-synthase</fullName>
    </submittedName>
</protein>
<keyword evidence="5" id="KW-0456">Lyase</keyword>
<evidence type="ECO:0000256" key="3">
    <source>
        <dbReference type="PIRSR" id="PIRSR001434-2"/>
    </source>
</evidence>
<dbReference type="InterPro" id="IPR000277">
    <property type="entry name" value="Cys/Met-Metab_PyrdxlP-dep_enz"/>
</dbReference>
<evidence type="ECO:0000256" key="2">
    <source>
        <dbReference type="ARBA" id="ARBA00022898"/>
    </source>
</evidence>
<keyword evidence="6" id="KW-1185">Reference proteome</keyword>
<dbReference type="Pfam" id="PF01053">
    <property type="entry name" value="Cys_Met_Meta_PP"/>
    <property type="match status" value="1"/>
</dbReference>
<dbReference type="GO" id="GO:0005737">
    <property type="term" value="C:cytoplasm"/>
    <property type="evidence" value="ECO:0007669"/>
    <property type="project" value="TreeGrafter"/>
</dbReference>
<proteinExistence type="inferred from homology"/>